<feature type="region of interest" description="Disordered" evidence="1">
    <location>
        <begin position="1"/>
        <end position="23"/>
    </location>
</feature>
<evidence type="ECO:0000259" key="2">
    <source>
        <dbReference type="Pfam" id="PF12937"/>
    </source>
</evidence>
<reference evidence="3 4" key="1">
    <citation type="submission" date="2016-10" db="EMBL/GenBank/DDBJ databases">
        <title>Genome sequence of the basidiomycete white-rot fungus Trametes pubescens.</title>
        <authorList>
            <person name="Makela M.R."/>
            <person name="Granchi Z."/>
            <person name="Peng M."/>
            <person name="De Vries R.P."/>
            <person name="Grigoriev I."/>
            <person name="Riley R."/>
            <person name="Hilden K."/>
        </authorList>
    </citation>
    <scope>NUCLEOTIDE SEQUENCE [LARGE SCALE GENOMIC DNA]</scope>
    <source>
        <strain evidence="3 4">FBCC735</strain>
    </source>
</reference>
<evidence type="ECO:0000313" key="3">
    <source>
        <dbReference type="EMBL" id="OJT02983.1"/>
    </source>
</evidence>
<organism evidence="3 4">
    <name type="scientific">Trametes pubescens</name>
    <name type="common">White-rot fungus</name>
    <dbReference type="NCBI Taxonomy" id="154538"/>
    <lineage>
        <taxon>Eukaryota</taxon>
        <taxon>Fungi</taxon>
        <taxon>Dikarya</taxon>
        <taxon>Basidiomycota</taxon>
        <taxon>Agaricomycotina</taxon>
        <taxon>Agaricomycetes</taxon>
        <taxon>Polyporales</taxon>
        <taxon>Polyporaceae</taxon>
        <taxon>Trametes</taxon>
    </lineage>
</organism>
<evidence type="ECO:0000313" key="4">
    <source>
        <dbReference type="Proteomes" id="UP000184267"/>
    </source>
</evidence>
<comment type="caution">
    <text evidence="3">The sequence shown here is derived from an EMBL/GenBank/DDBJ whole genome shotgun (WGS) entry which is preliminary data.</text>
</comment>
<feature type="compositionally biased region" description="Basic residues" evidence="1">
    <location>
        <begin position="1"/>
        <end position="11"/>
    </location>
</feature>
<dbReference type="EMBL" id="MNAD01001639">
    <property type="protein sequence ID" value="OJT02983.1"/>
    <property type="molecule type" value="Genomic_DNA"/>
</dbReference>
<dbReference type="OrthoDB" id="2747460at2759"/>
<dbReference type="InterPro" id="IPR036047">
    <property type="entry name" value="F-box-like_dom_sf"/>
</dbReference>
<dbReference type="SUPFAM" id="SSF81383">
    <property type="entry name" value="F-box domain"/>
    <property type="match status" value="1"/>
</dbReference>
<name>A0A1M2V5X1_TRAPU</name>
<dbReference type="OMA" id="ERYHTSA"/>
<dbReference type="Proteomes" id="UP000184267">
    <property type="component" value="Unassembled WGS sequence"/>
</dbReference>
<keyword evidence="4" id="KW-1185">Reference proteome</keyword>
<dbReference type="InterPro" id="IPR001810">
    <property type="entry name" value="F-box_dom"/>
</dbReference>
<dbReference type="CDD" id="cd09917">
    <property type="entry name" value="F-box_SF"/>
    <property type="match status" value="1"/>
</dbReference>
<dbReference type="AlphaFoldDB" id="A0A1M2V5X1"/>
<evidence type="ECO:0000256" key="1">
    <source>
        <dbReference type="SAM" id="MobiDB-lite"/>
    </source>
</evidence>
<dbReference type="Pfam" id="PF12937">
    <property type="entry name" value="F-box-like"/>
    <property type="match status" value="1"/>
</dbReference>
<proteinExistence type="predicted"/>
<protein>
    <recommendedName>
        <fullName evidence="2">F-box domain-containing protein</fullName>
    </recommendedName>
</protein>
<accession>A0A1M2V5X1</accession>
<gene>
    <name evidence="3" type="ORF">TRAPUB_6462</name>
</gene>
<sequence>MKKTPRAKAAKTRGSNSGAVAGPQQGIHRLPVELLNLVLHNVWEDKRTIVACSQVSRLWHEVARPHFFAFIKIASTYEFVKFHAFLHANVDITRHVHKLHLKIASRPRTDRSQHQDNAPAVGRAQLRDLVALLPRLQELHLYDLWVLTSPNPAPDAPDPEPTRSLEKLTIEHRCTVEDLHVSPVMVLNLVSLFTSVDTLELLSMHIPDFPPFDITRLIRTVNVGTLVVRDFSLPPDFDVGVLYNALRELLAPGCLRSLQLGCLRTFFNSRFITDSTARAPEGLRSLGRLVESAARNATHMHLSFRVSGPVGLGEDDPEYWRVLNLHACTSLTSLTLEIGVPPARVPAGAMYMPRVPLAQVCIALLANIPATLRVLTIKLWDVREQAQVKSAKTLGLRALDTALAERHAHLKRVEVMLDGPRSLSMLECSLALTKAMPKLRAKGVLAVVDWVN</sequence>
<feature type="domain" description="F-box" evidence="2">
    <location>
        <begin position="27"/>
        <end position="64"/>
    </location>
</feature>